<organism evidence="2 3">
    <name type="scientific">Bifidobacterium colobi</name>
    <dbReference type="NCBI Taxonomy" id="2809026"/>
    <lineage>
        <taxon>Bacteria</taxon>
        <taxon>Bacillati</taxon>
        <taxon>Actinomycetota</taxon>
        <taxon>Actinomycetes</taxon>
        <taxon>Bifidobacteriales</taxon>
        <taxon>Bifidobacteriaceae</taxon>
        <taxon>Bifidobacterium</taxon>
    </lineage>
</organism>
<protein>
    <submittedName>
        <fullName evidence="2">Uncharacterized protein</fullName>
    </submittedName>
</protein>
<reference evidence="2 3" key="1">
    <citation type="journal article" date="2021" name="Environ. Microbiol.">
        <title>Genetic insights into the dark matter of the mammalian gut microbiota through targeted genome reconstruction.</title>
        <authorList>
            <person name="Lugli G.A."/>
            <person name="Alessandri G."/>
            <person name="Milani C."/>
            <person name="Viappiani A."/>
            <person name="Fontana F."/>
            <person name="Tarracchini C."/>
            <person name="Mancabelli L."/>
            <person name="Argentini C."/>
            <person name="Ruiz L."/>
            <person name="Margolles A."/>
            <person name="van Sinderen D."/>
            <person name="Turroni F."/>
            <person name="Ventura M."/>
        </authorList>
    </citation>
    <scope>NUCLEOTIDE SEQUENCE [LARGE SCALE GENOMIC DNA]</scope>
    <source>
        <strain evidence="2 3">LC6</strain>
    </source>
</reference>
<keyword evidence="1" id="KW-0472">Membrane</keyword>
<accession>A0ABS5UUD6</accession>
<name>A0ABS5UUD6_9BIFI</name>
<feature type="transmembrane region" description="Helical" evidence="1">
    <location>
        <begin position="72"/>
        <end position="91"/>
    </location>
</feature>
<keyword evidence="1" id="KW-1133">Transmembrane helix</keyword>
<keyword evidence="3" id="KW-1185">Reference proteome</keyword>
<gene>
    <name evidence="2" type="ORF">JS530_03765</name>
</gene>
<evidence type="ECO:0000313" key="2">
    <source>
        <dbReference type="EMBL" id="MBT1174629.1"/>
    </source>
</evidence>
<keyword evidence="1" id="KW-0812">Transmembrane</keyword>
<sequence length="206" mass="23269">MGRQNEAMGMSTDWMCGDERLGRRVWLRRRGHWILFTLAVVSIAMGVCGLILAPLDDWMRRSTHGDPPFDVATIIIVVVPTAAVLFAFFYLRWRLRGRPEHLLAVPTKSWPVEPVAFPDTTDNDGDPIKSDVRFILFTPDTDRTFTMPLRAGSSTRTGVITVRGGRIRLDAVRETQATRLRPGNDQNSWLEAGLEYDDDSDAILVR</sequence>
<evidence type="ECO:0000256" key="1">
    <source>
        <dbReference type="SAM" id="Phobius"/>
    </source>
</evidence>
<dbReference type="Proteomes" id="UP000711736">
    <property type="component" value="Unassembled WGS sequence"/>
</dbReference>
<evidence type="ECO:0000313" key="3">
    <source>
        <dbReference type="Proteomes" id="UP000711736"/>
    </source>
</evidence>
<dbReference type="EMBL" id="JAFEJU010000002">
    <property type="protein sequence ID" value="MBT1174629.1"/>
    <property type="molecule type" value="Genomic_DNA"/>
</dbReference>
<proteinExistence type="predicted"/>
<feature type="transmembrane region" description="Helical" evidence="1">
    <location>
        <begin position="33"/>
        <end position="52"/>
    </location>
</feature>
<comment type="caution">
    <text evidence="2">The sequence shown here is derived from an EMBL/GenBank/DDBJ whole genome shotgun (WGS) entry which is preliminary data.</text>
</comment>